<dbReference type="Pfam" id="PF12167">
    <property type="entry name" value="Arm-DNA-bind_2"/>
    <property type="match status" value="1"/>
</dbReference>
<accession>L9UDH7</accession>
<evidence type="ECO:0000259" key="7">
    <source>
        <dbReference type="PROSITE" id="PS51900"/>
    </source>
</evidence>
<keyword evidence="3 5" id="KW-0238">DNA-binding</keyword>
<dbReference type="SUPFAM" id="SSF56349">
    <property type="entry name" value="DNA breaking-rejoining enzymes"/>
    <property type="match status" value="1"/>
</dbReference>
<organism evidence="8 9">
    <name type="scientific">Vreelandella titanicae BH1</name>
    <dbReference type="NCBI Taxonomy" id="1204738"/>
    <lineage>
        <taxon>Bacteria</taxon>
        <taxon>Pseudomonadati</taxon>
        <taxon>Pseudomonadota</taxon>
        <taxon>Gammaproteobacteria</taxon>
        <taxon>Oceanospirillales</taxon>
        <taxon>Halomonadaceae</taxon>
        <taxon>Vreelandella</taxon>
    </lineage>
</organism>
<dbReference type="Proteomes" id="UP000011651">
    <property type="component" value="Unassembled WGS sequence"/>
</dbReference>
<proteinExistence type="inferred from homology"/>
<dbReference type="Pfam" id="PF00589">
    <property type="entry name" value="Phage_integrase"/>
    <property type="match status" value="1"/>
</dbReference>
<feature type="domain" description="Core-binding (CB)" evidence="7">
    <location>
        <begin position="135"/>
        <end position="223"/>
    </location>
</feature>
<evidence type="ECO:0000256" key="5">
    <source>
        <dbReference type="PROSITE-ProRule" id="PRU01248"/>
    </source>
</evidence>
<dbReference type="GO" id="GO:0015074">
    <property type="term" value="P:DNA integration"/>
    <property type="evidence" value="ECO:0007669"/>
    <property type="project" value="UniProtKB-KW"/>
</dbReference>
<dbReference type="InterPro" id="IPR010998">
    <property type="entry name" value="Integrase_recombinase_N"/>
</dbReference>
<keyword evidence="2" id="KW-0229">DNA integration</keyword>
<gene>
    <name evidence="8" type="ORF">HALTITAN_0315</name>
</gene>
<name>L9UDH7_9GAMM</name>
<feature type="domain" description="Tyr recombinase" evidence="6">
    <location>
        <begin position="243"/>
        <end position="425"/>
    </location>
</feature>
<comment type="caution">
    <text evidence="8">The sequence shown here is derived from an EMBL/GenBank/DDBJ whole genome shotgun (WGS) entry which is preliminary data.</text>
</comment>
<dbReference type="InterPro" id="IPR002104">
    <property type="entry name" value="Integrase_catalytic"/>
</dbReference>
<dbReference type="PANTHER" id="PTHR30629">
    <property type="entry name" value="PROPHAGE INTEGRASE"/>
    <property type="match status" value="1"/>
</dbReference>
<evidence type="ECO:0000256" key="3">
    <source>
        <dbReference type="ARBA" id="ARBA00023125"/>
    </source>
</evidence>
<protein>
    <submittedName>
        <fullName evidence="8">DNA breaking-rejoining enzyme, catalytic core</fullName>
    </submittedName>
</protein>
<dbReference type="Pfam" id="PF14659">
    <property type="entry name" value="Phage_int_SAM_3"/>
    <property type="match status" value="1"/>
</dbReference>
<evidence type="ECO:0000256" key="4">
    <source>
        <dbReference type="ARBA" id="ARBA00023172"/>
    </source>
</evidence>
<evidence type="ECO:0000259" key="6">
    <source>
        <dbReference type="PROSITE" id="PS51898"/>
    </source>
</evidence>
<keyword evidence="4" id="KW-0233">DNA recombination</keyword>
<evidence type="ECO:0000313" key="9">
    <source>
        <dbReference type="Proteomes" id="UP000011651"/>
    </source>
</evidence>
<dbReference type="InterPro" id="IPR004107">
    <property type="entry name" value="Integrase_SAM-like_N"/>
</dbReference>
<dbReference type="InterPro" id="IPR022000">
    <property type="entry name" value="Min27-like_integrase_DNA_bind"/>
</dbReference>
<dbReference type="Gene3D" id="1.10.150.130">
    <property type="match status" value="1"/>
</dbReference>
<evidence type="ECO:0000256" key="2">
    <source>
        <dbReference type="ARBA" id="ARBA00022908"/>
    </source>
</evidence>
<dbReference type="InterPro" id="IPR013762">
    <property type="entry name" value="Integrase-like_cat_sf"/>
</dbReference>
<dbReference type="GO" id="GO:0006310">
    <property type="term" value="P:DNA recombination"/>
    <property type="evidence" value="ECO:0007669"/>
    <property type="project" value="UniProtKB-KW"/>
</dbReference>
<dbReference type="InterPro" id="IPR011010">
    <property type="entry name" value="DNA_brk_join_enz"/>
</dbReference>
<dbReference type="InterPro" id="IPR050808">
    <property type="entry name" value="Phage_Integrase"/>
</dbReference>
<dbReference type="PANTHER" id="PTHR30629:SF2">
    <property type="entry name" value="PROPHAGE INTEGRASE INTS-RELATED"/>
    <property type="match status" value="1"/>
</dbReference>
<evidence type="ECO:0000313" key="8">
    <source>
        <dbReference type="EMBL" id="ELY22681.1"/>
    </source>
</evidence>
<dbReference type="Gene3D" id="1.10.443.10">
    <property type="entry name" value="Intergrase catalytic core"/>
    <property type="match status" value="1"/>
</dbReference>
<reference evidence="8 9" key="1">
    <citation type="journal article" date="2013" name="Genome Announc.">
        <title>Draft Genome of the Marine Gammaproteobacterium Halomonas titanicae.</title>
        <authorList>
            <person name="Sanchez-Porro C."/>
            <person name="de la Haba R.R."/>
            <person name="Cruz-Hernandez N."/>
            <person name="Gonzalez J.M."/>
            <person name="Reyes-Guirao C."/>
            <person name="Navarro-Sampedro L."/>
            <person name="Carballo M."/>
            <person name="Ventosa A."/>
        </authorList>
    </citation>
    <scope>NUCLEOTIDE SEQUENCE [LARGE SCALE GENOMIC DNA]</scope>
    <source>
        <strain evidence="8 9">BH1</strain>
    </source>
</reference>
<dbReference type="EMBL" id="AOPO01000001">
    <property type="protein sequence ID" value="ELY22681.1"/>
    <property type="molecule type" value="Genomic_DNA"/>
</dbReference>
<dbReference type="PATRIC" id="fig|1204738.3.peg.478"/>
<dbReference type="PROSITE" id="PS51898">
    <property type="entry name" value="TYR_RECOMBINASE"/>
    <property type="match status" value="1"/>
</dbReference>
<dbReference type="CDD" id="cd01189">
    <property type="entry name" value="INT_ICEBs1_C_like"/>
    <property type="match status" value="1"/>
</dbReference>
<comment type="similarity">
    <text evidence="1">Belongs to the 'phage' integrase family.</text>
</comment>
<dbReference type="AlphaFoldDB" id="L9UDH7"/>
<sequence>MTFLLKVFITSARLAAGRFCTFGSPSSAICSFTRKRKVLAYQWQGEVCAMGKIVARQETGKLYFDFRYLGKRCREQTSLDNTAANRKKLERILEKIEAEITLGSFDYGRYFPDSPRAKTLSKRALTTLGGYQATPLLRGFAETWFAEKEIEWRESQIITVQGCLDRHILPALGHKEVGSITRAEILEFRASLAKVNTRSGKKLSASRINHIMTPLRMMLNEAADRYEFSSPYRGIKSLNVPRTDVEPFSLYEVQRIISNVRDDFRQYYTVRFFTGMRTGEIDGLTWEHVDFSRRQILVHQAMVNGKVVPTKNDGSFRAIDMSQPVFDALKAQFEVTGKTGLVFTTRKGTALSHHNVTKRVWYPLLEELGMNKRRPYQTRHTAATLWLAAGESPEWIARQMGHTTTEMLFRVYSRFVPNLTRQDGSAFERMLNQKRA</sequence>
<dbReference type="InterPro" id="IPR044068">
    <property type="entry name" value="CB"/>
</dbReference>
<evidence type="ECO:0000256" key="1">
    <source>
        <dbReference type="ARBA" id="ARBA00008857"/>
    </source>
</evidence>
<dbReference type="PROSITE" id="PS51900">
    <property type="entry name" value="CB"/>
    <property type="match status" value="1"/>
</dbReference>
<dbReference type="GO" id="GO:0003677">
    <property type="term" value="F:DNA binding"/>
    <property type="evidence" value="ECO:0007669"/>
    <property type="project" value="UniProtKB-UniRule"/>
</dbReference>